<dbReference type="RefSeq" id="XP_009024971.1">
    <property type="nucleotide sequence ID" value="XM_009026723.1"/>
</dbReference>
<reference evidence="1 3" key="2">
    <citation type="journal article" date="2013" name="Nature">
        <title>Insights into bilaterian evolution from three spiralian genomes.</title>
        <authorList>
            <person name="Simakov O."/>
            <person name="Marletaz F."/>
            <person name="Cho S.J."/>
            <person name="Edsinger-Gonzales E."/>
            <person name="Havlak P."/>
            <person name="Hellsten U."/>
            <person name="Kuo D.H."/>
            <person name="Larsson T."/>
            <person name="Lv J."/>
            <person name="Arendt D."/>
            <person name="Savage R."/>
            <person name="Osoegawa K."/>
            <person name="de Jong P."/>
            <person name="Grimwood J."/>
            <person name="Chapman J.A."/>
            <person name="Shapiro H."/>
            <person name="Aerts A."/>
            <person name="Otillar R.P."/>
            <person name="Terry A.Y."/>
            <person name="Boore J.L."/>
            <person name="Grigoriev I.V."/>
            <person name="Lindberg D.R."/>
            <person name="Seaver E.C."/>
            <person name="Weisblat D.A."/>
            <person name="Putnam N.H."/>
            <person name="Rokhsar D.S."/>
        </authorList>
    </citation>
    <scope>NUCLEOTIDE SEQUENCE</scope>
</reference>
<evidence type="ECO:0000313" key="3">
    <source>
        <dbReference type="Proteomes" id="UP000015101"/>
    </source>
</evidence>
<protein>
    <submittedName>
        <fullName evidence="1 2">Uncharacterized protein</fullName>
    </submittedName>
</protein>
<proteinExistence type="predicted"/>
<dbReference type="EMBL" id="AMQM01006513">
    <property type="status" value="NOT_ANNOTATED_CDS"/>
    <property type="molecule type" value="Genomic_DNA"/>
</dbReference>
<name>T1FDG5_HELRO</name>
<dbReference type="HOGENOM" id="CLU_1035406_0_0_1"/>
<evidence type="ECO:0000313" key="1">
    <source>
        <dbReference type="EMBL" id="ESN96821.1"/>
    </source>
</evidence>
<dbReference type="Proteomes" id="UP000015101">
    <property type="component" value="Unassembled WGS sequence"/>
</dbReference>
<accession>T1FDG5</accession>
<dbReference type="AlphaFoldDB" id="T1FDG5"/>
<dbReference type="CTD" id="20206864"/>
<reference evidence="3" key="1">
    <citation type="submission" date="2012-12" db="EMBL/GenBank/DDBJ databases">
        <authorList>
            <person name="Hellsten U."/>
            <person name="Grimwood J."/>
            <person name="Chapman J.A."/>
            <person name="Shapiro H."/>
            <person name="Aerts A."/>
            <person name="Otillar R.P."/>
            <person name="Terry A.Y."/>
            <person name="Boore J.L."/>
            <person name="Simakov O."/>
            <person name="Marletaz F."/>
            <person name="Cho S.-J."/>
            <person name="Edsinger-Gonzales E."/>
            <person name="Havlak P."/>
            <person name="Kuo D.-H."/>
            <person name="Larsson T."/>
            <person name="Lv J."/>
            <person name="Arendt D."/>
            <person name="Savage R."/>
            <person name="Osoegawa K."/>
            <person name="de Jong P."/>
            <person name="Lindberg D.R."/>
            <person name="Seaver E.C."/>
            <person name="Weisblat D.A."/>
            <person name="Putnam N.H."/>
            <person name="Grigoriev I.V."/>
            <person name="Rokhsar D.S."/>
        </authorList>
    </citation>
    <scope>NUCLEOTIDE SEQUENCE</scope>
</reference>
<dbReference type="KEGG" id="hro:HELRODRAFT_178616"/>
<dbReference type="GeneID" id="20206864"/>
<reference evidence="2" key="3">
    <citation type="submission" date="2015-06" db="UniProtKB">
        <authorList>
            <consortium name="EnsemblMetazoa"/>
        </authorList>
    </citation>
    <scope>IDENTIFICATION</scope>
</reference>
<gene>
    <name evidence="2" type="primary">20206864</name>
    <name evidence="1" type="ORF">HELRODRAFT_178616</name>
</gene>
<dbReference type="InParanoid" id="T1FDG5"/>
<dbReference type="EnsemblMetazoa" id="HelroT178616">
    <property type="protein sequence ID" value="HelroP178616"/>
    <property type="gene ID" value="HelroG178616"/>
</dbReference>
<sequence length="269" mass="30175">MTNTTIVGSYNIDVGNIESFEVITLVLIVTRSRFTTLVSKILKIFEKLAATFVMQWTTNQNFLPTTRMFSSITTTTLTNINGNNDFNATLTKDSTFDDDLDKTPFWKTDEDEFFIATSLINHESYNIHQNTGLVFIHLAKSIENNKRGSKAMWEQVNKIRGSEKSLNTSTVQHIDANKLNTHFVFMSTDPSYKIPPTKATTINSRQHQQFTPYSVLLMLTKACPSGTEASNYSTSLNHSSAHASNMQLPPGLVLLHNNSSSNYNLSSKN</sequence>
<evidence type="ECO:0000313" key="2">
    <source>
        <dbReference type="EnsemblMetazoa" id="HelroP178616"/>
    </source>
</evidence>
<dbReference type="EMBL" id="KB097487">
    <property type="protein sequence ID" value="ESN96821.1"/>
    <property type="molecule type" value="Genomic_DNA"/>
</dbReference>
<organism evidence="2 3">
    <name type="scientific">Helobdella robusta</name>
    <name type="common">Californian leech</name>
    <dbReference type="NCBI Taxonomy" id="6412"/>
    <lineage>
        <taxon>Eukaryota</taxon>
        <taxon>Metazoa</taxon>
        <taxon>Spiralia</taxon>
        <taxon>Lophotrochozoa</taxon>
        <taxon>Annelida</taxon>
        <taxon>Clitellata</taxon>
        <taxon>Hirudinea</taxon>
        <taxon>Rhynchobdellida</taxon>
        <taxon>Glossiphoniidae</taxon>
        <taxon>Helobdella</taxon>
    </lineage>
</organism>
<keyword evidence="3" id="KW-1185">Reference proteome</keyword>